<dbReference type="EMBL" id="MCFD01000008">
    <property type="protein sequence ID" value="ORX69297.1"/>
    <property type="molecule type" value="Genomic_DNA"/>
</dbReference>
<feature type="binding site" description="axial binding residue" evidence="4">
    <location>
        <position position="414"/>
    </location>
    <ligand>
        <name>heme</name>
        <dbReference type="ChEBI" id="CHEBI:30413"/>
    </ligand>
    <ligandPart>
        <name>Fe</name>
        <dbReference type="ChEBI" id="CHEBI:18248"/>
    </ligandPart>
</feature>
<dbReference type="PRINTS" id="PR00463">
    <property type="entry name" value="EP450I"/>
</dbReference>
<dbReference type="OrthoDB" id="1470350at2759"/>
<reference evidence="6 7" key="1">
    <citation type="submission" date="2016-07" db="EMBL/GenBank/DDBJ databases">
        <title>Pervasive Adenine N6-methylation of Active Genes in Fungi.</title>
        <authorList>
            <consortium name="DOE Joint Genome Institute"/>
            <person name="Mondo S.J."/>
            <person name="Dannebaum R.O."/>
            <person name="Kuo R.C."/>
            <person name="Labutti K."/>
            <person name="Haridas S."/>
            <person name="Kuo A."/>
            <person name="Salamov A."/>
            <person name="Ahrendt S.R."/>
            <person name="Lipzen A."/>
            <person name="Sullivan W."/>
            <person name="Andreopoulos W.B."/>
            <person name="Clum A."/>
            <person name="Lindquist E."/>
            <person name="Daum C."/>
            <person name="Ramamoorthy G.K."/>
            <person name="Gryganskyi A."/>
            <person name="Culley D."/>
            <person name="Magnuson J.K."/>
            <person name="James T.Y."/>
            <person name="O'Malley M.A."/>
            <person name="Stajich J.E."/>
            <person name="Spatafora J.W."/>
            <person name="Visel A."/>
            <person name="Grigoriev I.V."/>
        </authorList>
    </citation>
    <scope>NUCLEOTIDE SEQUENCE [LARGE SCALE GENOMIC DNA]</scope>
    <source>
        <strain evidence="6 7">ATCC 12442</strain>
    </source>
</reference>
<organism evidence="6 7">
    <name type="scientific">Linderina pennispora</name>
    <dbReference type="NCBI Taxonomy" id="61395"/>
    <lineage>
        <taxon>Eukaryota</taxon>
        <taxon>Fungi</taxon>
        <taxon>Fungi incertae sedis</taxon>
        <taxon>Zoopagomycota</taxon>
        <taxon>Kickxellomycotina</taxon>
        <taxon>Kickxellomycetes</taxon>
        <taxon>Kickxellales</taxon>
        <taxon>Kickxellaceae</taxon>
        <taxon>Linderina</taxon>
    </lineage>
</organism>
<evidence type="ECO:0000313" key="6">
    <source>
        <dbReference type="EMBL" id="ORX69297.1"/>
    </source>
</evidence>
<keyword evidence="5" id="KW-0503">Monooxygenase</keyword>
<dbReference type="InterPro" id="IPR002401">
    <property type="entry name" value="Cyt_P450_E_grp-I"/>
</dbReference>
<keyword evidence="5" id="KW-0560">Oxidoreductase</keyword>
<evidence type="ECO:0000256" key="4">
    <source>
        <dbReference type="PIRSR" id="PIRSR602401-1"/>
    </source>
</evidence>
<protein>
    <submittedName>
        <fullName evidence="6">Cytochrome P450</fullName>
    </submittedName>
</protein>
<dbReference type="PANTHER" id="PTHR24305">
    <property type="entry name" value="CYTOCHROME P450"/>
    <property type="match status" value="1"/>
</dbReference>
<dbReference type="PANTHER" id="PTHR24305:SF103">
    <property type="entry name" value="P450, PUTATIVE (EUROFUNG)-RELATED"/>
    <property type="match status" value="1"/>
</dbReference>
<evidence type="ECO:0000256" key="2">
    <source>
        <dbReference type="ARBA" id="ARBA00022723"/>
    </source>
</evidence>
<dbReference type="InterPro" id="IPR050121">
    <property type="entry name" value="Cytochrome_P450_monoxygenase"/>
</dbReference>
<dbReference type="GO" id="GO:0016705">
    <property type="term" value="F:oxidoreductase activity, acting on paired donors, with incorporation or reduction of molecular oxygen"/>
    <property type="evidence" value="ECO:0007669"/>
    <property type="project" value="InterPro"/>
</dbReference>
<keyword evidence="7" id="KW-1185">Reference proteome</keyword>
<gene>
    <name evidence="6" type="ORF">DL89DRAFT_268297</name>
</gene>
<dbReference type="InterPro" id="IPR036396">
    <property type="entry name" value="Cyt_P450_sf"/>
</dbReference>
<comment type="cofactor">
    <cofactor evidence="1 4">
        <name>heme</name>
        <dbReference type="ChEBI" id="CHEBI:30413"/>
    </cofactor>
</comment>
<dbReference type="PRINTS" id="PR00385">
    <property type="entry name" value="P450"/>
</dbReference>
<keyword evidence="2 4" id="KW-0479">Metal-binding</keyword>
<dbReference type="Gene3D" id="1.10.630.10">
    <property type="entry name" value="Cytochrome P450"/>
    <property type="match status" value="1"/>
</dbReference>
<evidence type="ECO:0000313" key="7">
    <source>
        <dbReference type="Proteomes" id="UP000193922"/>
    </source>
</evidence>
<dbReference type="STRING" id="61395.A0A1Y1W6Y0"/>
<dbReference type="InterPro" id="IPR017972">
    <property type="entry name" value="Cyt_P450_CS"/>
</dbReference>
<accession>A0A1Y1W6Y0</accession>
<dbReference type="InterPro" id="IPR001128">
    <property type="entry name" value="Cyt_P450"/>
</dbReference>
<sequence length="483" mass="53825">MVWPTLSMVVAVYVARLIYHAYFSPLASIPGPFLNKISNLPLNYQLIRGQFHTYSVKLHAEYGEVVRIGYDHISLSSTSDTRMVLATHAFRKGRMYKEIGGNGCEPSMFATTLPEVNKARRRMLGDAFATHTMRAVENLVVDAGASALITAWDSEIAKQGQVARVNYYYAFHRMAVDVIGAVAFGSSFNILKTGNADIIDWLHDTAMVAAIRNLAPWLARKPWAFKKLKESRRKIEQITYDSIITRKKVVSETGLPPRIDVLQKCINAKDPETGQGLTPPQLESELILMLVAGSDTTGSTLTWIVMNLLHNPECYKRVTNEIRSTFPDTSQTIPYANAKTRLPYLSAVIYESMRITSPSATMLTRNICLSFGACHHNPRLWKNPGVFDPERFLGPDSTKRINDVLTFSTGVRVCIGRNLAMLDIFTALANILRRYDFKLPDDAPYGPHRLSPSGIPVEVPGLSYLVTGPVNPKNNCWVSISLA</sequence>
<dbReference type="Proteomes" id="UP000193922">
    <property type="component" value="Unassembled WGS sequence"/>
</dbReference>
<keyword evidence="3 4" id="KW-0408">Iron</keyword>
<keyword evidence="4 5" id="KW-0349">Heme</keyword>
<dbReference type="GO" id="GO:0004497">
    <property type="term" value="F:monooxygenase activity"/>
    <property type="evidence" value="ECO:0007669"/>
    <property type="project" value="UniProtKB-KW"/>
</dbReference>
<evidence type="ECO:0000256" key="1">
    <source>
        <dbReference type="ARBA" id="ARBA00001971"/>
    </source>
</evidence>
<name>A0A1Y1W6Y0_9FUNG</name>
<dbReference type="RefSeq" id="XP_040743029.1">
    <property type="nucleotide sequence ID" value="XM_040887866.1"/>
</dbReference>
<comment type="similarity">
    <text evidence="5">Belongs to the cytochrome P450 family.</text>
</comment>
<dbReference type="GO" id="GO:0020037">
    <property type="term" value="F:heme binding"/>
    <property type="evidence" value="ECO:0007669"/>
    <property type="project" value="InterPro"/>
</dbReference>
<dbReference type="PROSITE" id="PS00086">
    <property type="entry name" value="CYTOCHROME_P450"/>
    <property type="match status" value="1"/>
</dbReference>
<proteinExistence type="inferred from homology"/>
<dbReference type="GO" id="GO:0005506">
    <property type="term" value="F:iron ion binding"/>
    <property type="evidence" value="ECO:0007669"/>
    <property type="project" value="InterPro"/>
</dbReference>
<comment type="caution">
    <text evidence="6">The sequence shown here is derived from an EMBL/GenBank/DDBJ whole genome shotgun (WGS) entry which is preliminary data.</text>
</comment>
<dbReference type="Pfam" id="PF00067">
    <property type="entry name" value="p450"/>
    <property type="match status" value="1"/>
</dbReference>
<dbReference type="SUPFAM" id="SSF48264">
    <property type="entry name" value="Cytochrome P450"/>
    <property type="match status" value="1"/>
</dbReference>
<dbReference type="GeneID" id="63804514"/>
<dbReference type="AlphaFoldDB" id="A0A1Y1W6Y0"/>
<evidence type="ECO:0000256" key="5">
    <source>
        <dbReference type="RuleBase" id="RU000461"/>
    </source>
</evidence>
<evidence type="ECO:0000256" key="3">
    <source>
        <dbReference type="ARBA" id="ARBA00023004"/>
    </source>
</evidence>